<protein>
    <submittedName>
        <fullName evidence="1">Uncharacterized protein</fullName>
    </submittedName>
</protein>
<dbReference type="AlphaFoldDB" id="A0A1J9R169"/>
<dbReference type="VEuPathDB" id="FungiDB:ACJ73_07321"/>
<dbReference type="Proteomes" id="UP000242791">
    <property type="component" value="Unassembled WGS sequence"/>
</dbReference>
<evidence type="ECO:0000313" key="2">
    <source>
        <dbReference type="Proteomes" id="UP000242791"/>
    </source>
</evidence>
<name>A0A1J9R169_9EURO</name>
<evidence type="ECO:0000313" key="1">
    <source>
        <dbReference type="EMBL" id="OJD21341.1"/>
    </source>
</evidence>
<dbReference type="EMBL" id="LGTZ01001455">
    <property type="protein sequence ID" value="OJD21341.1"/>
    <property type="molecule type" value="Genomic_DNA"/>
</dbReference>
<dbReference type="OrthoDB" id="9986677at2759"/>
<keyword evidence="2" id="KW-1185">Reference proteome</keyword>
<gene>
    <name evidence="1" type="ORF">ACJ73_07321</name>
</gene>
<accession>A0A1J9R169</accession>
<sequence length="175" mass="19351">MIQASKGFQAMRARMRGQQPDNGDGISTELGAYDTSTAMGDIQKFKQSHQFDPNLPQEHIDALRHAAESGDTKRPLHSSNNSSKIPRILKFVQPFESRTKSWLLTGSAHGYWDSSSLPSPAISFPSIVVQLLVYPIGCFCAKVVPRIEFNTLGLAGLLIRDLSQLRNTQLLLTLL</sequence>
<reference evidence="1 2" key="1">
    <citation type="submission" date="2015-08" db="EMBL/GenBank/DDBJ databases">
        <title>Emmonsia species relationships and genome sequence.</title>
        <authorList>
            <person name="Cuomo C.A."/>
            <person name="Schwartz I.S."/>
            <person name="Kenyon C."/>
            <person name="De Hoog G.S."/>
            <person name="Govender N.P."/>
            <person name="Botha A."/>
            <person name="Moreno L."/>
            <person name="De Vries M."/>
            <person name="Munoz J.F."/>
            <person name="Stielow J.B."/>
        </authorList>
    </citation>
    <scope>NUCLEOTIDE SEQUENCE [LARGE SCALE GENOMIC DNA]</scope>
    <source>
        <strain evidence="1 2">EI222</strain>
    </source>
</reference>
<comment type="caution">
    <text evidence="1">The sequence shown here is derived from an EMBL/GenBank/DDBJ whole genome shotgun (WGS) entry which is preliminary data.</text>
</comment>
<proteinExistence type="predicted"/>
<feature type="non-terminal residue" evidence="1">
    <location>
        <position position="175"/>
    </location>
</feature>
<organism evidence="1 2">
    <name type="scientific">Blastomyces percursus</name>
    <dbReference type="NCBI Taxonomy" id="1658174"/>
    <lineage>
        <taxon>Eukaryota</taxon>
        <taxon>Fungi</taxon>
        <taxon>Dikarya</taxon>
        <taxon>Ascomycota</taxon>
        <taxon>Pezizomycotina</taxon>
        <taxon>Eurotiomycetes</taxon>
        <taxon>Eurotiomycetidae</taxon>
        <taxon>Onygenales</taxon>
        <taxon>Ajellomycetaceae</taxon>
        <taxon>Blastomyces</taxon>
    </lineage>
</organism>